<reference evidence="3" key="1">
    <citation type="submission" date="2023-07" db="EMBL/GenBank/DDBJ databases">
        <title>Genome content predicts the carbon catabolic preferences of heterotrophic bacteria.</title>
        <authorList>
            <person name="Gralka M."/>
        </authorList>
    </citation>
    <scope>NUCLEOTIDE SEQUENCE</scope>
    <source>
        <strain evidence="3">F2M12</strain>
    </source>
</reference>
<feature type="transmembrane region" description="Helical" evidence="1">
    <location>
        <begin position="65"/>
        <end position="87"/>
    </location>
</feature>
<keyword evidence="1" id="KW-0812">Transmembrane</keyword>
<sequence>MKYIVTFDVDKGTYLKFLNFTVKRACQTQSQFKAFAINLVAWLFITVFFMFIFQSFTSKVSSIDLSSALVGALPFCLIIGYSMYANFKARKFSIPNKQGIILGAKSIELTPEGITETSAVSKCHYSWSCVEEVTENSGDYYIFLDKMFALIIPSSAFVSQGSIEQFKSYINKYV</sequence>
<proteinExistence type="predicted"/>
<feature type="domain" description="YcxB-like C-terminal" evidence="2">
    <location>
        <begin position="109"/>
        <end position="169"/>
    </location>
</feature>
<evidence type="ECO:0000256" key="1">
    <source>
        <dbReference type="SAM" id="Phobius"/>
    </source>
</evidence>
<organism evidence="3 4">
    <name type="scientific">Alteromonas stellipolaris</name>
    <dbReference type="NCBI Taxonomy" id="233316"/>
    <lineage>
        <taxon>Bacteria</taxon>
        <taxon>Pseudomonadati</taxon>
        <taxon>Pseudomonadota</taxon>
        <taxon>Gammaproteobacteria</taxon>
        <taxon>Alteromonadales</taxon>
        <taxon>Alteromonadaceae</taxon>
        <taxon>Alteromonas/Salinimonas group</taxon>
        <taxon>Alteromonas</taxon>
    </lineage>
</organism>
<evidence type="ECO:0000313" key="3">
    <source>
        <dbReference type="EMBL" id="MDO6575758.1"/>
    </source>
</evidence>
<dbReference type="EMBL" id="JAUOQI010000001">
    <property type="protein sequence ID" value="MDO6575758.1"/>
    <property type="molecule type" value="Genomic_DNA"/>
</dbReference>
<dbReference type="AlphaFoldDB" id="A0AAW7YXK5"/>
<dbReference type="RefSeq" id="WP_303537725.1">
    <property type="nucleotide sequence ID" value="NZ_JAUOQI010000001.1"/>
</dbReference>
<keyword evidence="1" id="KW-1133">Transmembrane helix</keyword>
<protein>
    <submittedName>
        <fullName evidence="3">YcxB family protein</fullName>
    </submittedName>
</protein>
<keyword evidence="1" id="KW-0472">Membrane</keyword>
<dbReference type="Proteomes" id="UP001170717">
    <property type="component" value="Unassembled WGS sequence"/>
</dbReference>
<dbReference type="Pfam" id="PF14317">
    <property type="entry name" value="YcxB"/>
    <property type="match status" value="1"/>
</dbReference>
<comment type="caution">
    <text evidence="3">The sequence shown here is derived from an EMBL/GenBank/DDBJ whole genome shotgun (WGS) entry which is preliminary data.</text>
</comment>
<evidence type="ECO:0000313" key="4">
    <source>
        <dbReference type="Proteomes" id="UP001170717"/>
    </source>
</evidence>
<gene>
    <name evidence="3" type="ORF">Q4527_00035</name>
</gene>
<feature type="transmembrane region" description="Helical" evidence="1">
    <location>
        <begin position="34"/>
        <end position="53"/>
    </location>
</feature>
<evidence type="ECO:0000259" key="2">
    <source>
        <dbReference type="Pfam" id="PF14317"/>
    </source>
</evidence>
<name>A0AAW7YXK5_9ALTE</name>
<dbReference type="InterPro" id="IPR025588">
    <property type="entry name" value="YcxB-like_C"/>
</dbReference>
<accession>A0AAW7YXK5</accession>